<sequence>MAMAGTVTRSRRADSSHISNSSIVNTRRLLANAKEQAFHTISSPPRKRPAPQRDFDNIVAKKARFTTGIAVEIPARPSFHARLSREPTDAKPAPPAITPKPAVAAPNPPTTRHAAPLANGDEPPKSTATSARQRPTRTEHQEKVANGLKHELSRLQPNAEDSTHQGRKLRSQEATRFKSELSAYFPEYDEVIGNDPKETHLLNLDTPIVITDEAPPGSPSQQHQLHHHQPHPPETAYPIRSYSDALYTDLFDAQRIDFSFLNQNINAKKQQHHPPPPHHVPPSSDPLPDTLYTFAHRKAERLERSIRNTEKGRAQHERDQIIRLLDGLQGPDWLRVMGVSGVTESRKRAFEPAREHFIKGCEGILEKFRRWAAEEKRMRLERLQKREEEGHSVGDGSTSRDDGDGDDDDEVGGGSEVERDGSGEDGEDDEKEEGGEPPDDDNHDSDVDAEIAKQLREEALAAAVKGKGRRKKFGGPSRRGVASRCPPPPKVSELPEEPPREFTSFFAKRYQRDAALSKTRRTGRKVLAWGHPVPDMPERDFELPAELRDEDTLRARARMKRREKRVRK</sequence>
<dbReference type="Proteomes" id="UP001303760">
    <property type="component" value="Unassembled WGS sequence"/>
</dbReference>
<reference evidence="3" key="1">
    <citation type="journal article" date="2023" name="Mol. Phylogenet. Evol.">
        <title>Genome-scale phylogeny and comparative genomics of the fungal order Sordariales.</title>
        <authorList>
            <person name="Hensen N."/>
            <person name="Bonometti L."/>
            <person name="Westerberg I."/>
            <person name="Brannstrom I.O."/>
            <person name="Guillou S."/>
            <person name="Cros-Aarteil S."/>
            <person name="Calhoun S."/>
            <person name="Haridas S."/>
            <person name="Kuo A."/>
            <person name="Mondo S."/>
            <person name="Pangilinan J."/>
            <person name="Riley R."/>
            <person name="LaButti K."/>
            <person name="Andreopoulos B."/>
            <person name="Lipzen A."/>
            <person name="Chen C."/>
            <person name="Yan M."/>
            <person name="Daum C."/>
            <person name="Ng V."/>
            <person name="Clum A."/>
            <person name="Steindorff A."/>
            <person name="Ohm R.A."/>
            <person name="Martin F."/>
            <person name="Silar P."/>
            <person name="Natvig D.O."/>
            <person name="Lalanne C."/>
            <person name="Gautier V."/>
            <person name="Ament-Velasquez S.L."/>
            <person name="Kruys A."/>
            <person name="Hutchinson M.I."/>
            <person name="Powell A.J."/>
            <person name="Barry K."/>
            <person name="Miller A.N."/>
            <person name="Grigoriev I.V."/>
            <person name="Debuchy R."/>
            <person name="Gladieux P."/>
            <person name="Hiltunen Thoren M."/>
            <person name="Johannesson H."/>
        </authorList>
    </citation>
    <scope>NUCLEOTIDE SEQUENCE</scope>
    <source>
        <strain evidence="3">CBS 532.94</strain>
    </source>
</reference>
<comment type="caution">
    <text evidence="3">The sequence shown here is derived from an EMBL/GenBank/DDBJ whole genome shotgun (WGS) entry which is preliminary data.</text>
</comment>
<feature type="region of interest" description="Disordered" evidence="1">
    <location>
        <begin position="211"/>
        <end position="238"/>
    </location>
</feature>
<name>A0AAN7C508_9PEZI</name>
<evidence type="ECO:0000256" key="1">
    <source>
        <dbReference type="SAM" id="MobiDB-lite"/>
    </source>
</evidence>
<evidence type="ECO:0000259" key="2">
    <source>
        <dbReference type="Pfam" id="PF15460"/>
    </source>
</evidence>
<keyword evidence="4" id="KW-1185">Reference proteome</keyword>
<dbReference type="InterPro" id="IPR038988">
    <property type="entry name" value="Sas4"/>
</dbReference>
<evidence type="ECO:0000313" key="3">
    <source>
        <dbReference type="EMBL" id="KAK4235524.1"/>
    </source>
</evidence>
<dbReference type="AlphaFoldDB" id="A0AAN7C508"/>
<reference evidence="3" key="2">
    <citation type="submission" date="2023-05" db="EMBL/GenBank/DDBJ databases">
        <authorList>
            <consortium name="Lawrence Berkeley National Laboratory"/>
            <person name="Steindorff A."/>
            <person name="Hensen N."/>
            <person name="Bonometti L."/>
            <person name="Westerberg I."/>
            <person name="Brannstrom I.O."/>
            <person name="Guillou S."/>
            <person name="Cros-Aarteil S."/>
            <person name="Calhoun S."/>
            <person name="Haridas S."/>
            <person name="Kuo A."/>
            <person name="Mondo S."/>
            <person name="Pangilinan J."/>
            <person name="Riley R."/>
            <person name="Labutti K."/>
            <person name="Andreopoulos B."/>
            <person name="Lipzen A."/>
            <person name="Chen C."/>
            <person name="Yanf M."/>
            <person name="Daum C."/>
            <person name="Ng V."/>
            <person name="Clum A."/>
            <person name="Ohm R."/>
            <person name="Martin F."/>
            <person name="Silar P."/>
            <person name="Natvig D."/>
            <person name="Lalanne C."/>
            <person name="Gautier V."/>
            <person name="Ament-Velasquez S.L."/>
            <person name="Kruys A."/>
            <person name="Hutchinson M.I."/>
            <person name="Powell A.J."/>
            <person name="Barry K."/>
            <person name="Miller A.N."/>
            <person name="Grigoriev I.V."/>
            <person name="Debuchy R."/>
            <person name="Gladieux P."/>
            <person name="Thoren M.H."/>
            <person name="Johannesson H."/>
        </authorList>
    </citation>
    <scope>NUCLEOTIDE SEQUENCE</scope>
    <source>
        <strain evidence="3">CBS 532.94</strain>
    </source>
</reference>
<feature type="compositionally biased region" description="Basic and acidic residues" evidence="1">
    <location>
        <begin position="444"/>
        <end position="459"/>
    </location>
</feature>
<accession>A0AAN7C508</accession>
<dbReference type="InterPro" id="IPR029184">
    <property type="entry name" value="Sas4_dom"/>
</dbReference>
<proteinExistence type="predicted"/>
<feature type="compositionally biased region" description="Polar residues" evidence="1">
    <location>
        <begin position="16"/>
        <end position="25"/>
    </location>
</feature>
<feature type="compositionally biased region" description="Basic and acidic residues" evidence="1">
    <location>
        <begin position="383"/>
        <end position="402"/>
    </location>
</feature>
<organism evidence="3 4">
    <name type="scientific">Achaetomium macrosporum</name>
    <dbReference type="NCBI Taxonomy" id="79813"/>
    <lineage>
        <taxon>Eukaryota</taxon>
        <taxon>Fungi</taxon>
        <taxon>Dikarya</taxon>
        <taxon>Ascomycota</taxon>
        <taxon>Pezizomycotina</taxon>
        <taxon>Sordariomycetes</taxon>
        <taxon>Sordariomycetidae</taxon>
        <taxon>Sordariales</taxon>
        <taxon>Chaetomiaceae</taxon>
        <taxon>Achaetomium</taxon>
    </lineage>
</organism>
<feature type="compositionally biased region" description="Acidic residues" evidence="1">
    <location>
        <begin position="423"/>
        <end position="443"/>
    </location>
</feature>
<feature type="compositionally biased region" description="Basic and acidic residues" evidence="1">
    <location>
        <begin position="136"/>
        <end position="153"/>
    </location>
</feature>
<feature type="region of interest" description="Disordered" evidence="1">
    <location>
        <begin position="1"/>
        <end position="54"/>
    </location>
</feature>
<dbReference type="GO" id="GO:0033255">
    <property type="term" value="C:SAS acetyltransferase complex"/>
    <property type="evidence" value="ECO:0007669"/>
    <property type="project" value="InterPro"/>
</dbReference>
<gene>
    <name evidence="3" type="ORF">C8A03DRAFT_36635</name>
</gene>
<feature type="region of interest" description="Disordered" evidence="1">
    <location>
        <begin position="78"/>
        <end position="174"/>
    </location>
</feature>
<dbReference type="Pfam" id="PF15460">
    <property type="entry name" value="SAS4"/>
    <property type="match status" value="1"/>
</dbReference>
<feature type="domain" description="Something about silencing protein 4" evidence="2">
    <location>
        <begin position="285"/>
        <end position="379"/>
    </location>
</feature>
<dbReference type="EMBL" id="MU860260">
    <property type="protein sequence ID" value="KAK4235524.1"/>
    <property type="molecule type" value="Genomic_DNA"/>
</dbReference>
<evidence type="ECO:0000313" key="4">
    <source>
        <dbReference type="Proteomes" id="UP001303760"/>
    </source>
</evidence>
<dbReference type="PANTHER" id="PTHR38422">
    <property type="entry name" value="SOMETHING ABOUT SILENCING PROTEIN 4"/>
    <property type="match status" value="1"/>
</dbReference>
<feature type="region of interest" description="Disordered" evidence="1">
    <location>
        <begin position="383"/>
        <end position="499"/>
    </location>
</feature>
<dbReference type="PANTHER" id="PTHR38422:SF1">
    <property type="entry name" value="SOMETHING ABOUT SILENCING PROTEIN 4"/>
    <property type="match status" value="1"/>
</dbReference>
<dbReference type="GO" id="GO:0004402">
    <property type="term" value="F:histone acetyltransferase activity"/>
    <property type="evidence" value="ECO:0007669"/>
    <property type="project" value="TreeGrafter"/>
</dbReference>
<protein>
    <submittedName>
        <fullName evidence="3">Something about silencing, SAS, complex subunit 4-domain-containing protein</fullName>
    </submittedName>
</protein>